<reference evidence="1 2" key="1">
    <citation type="journal article" date="2012" name="PLoS Pathog.">
        <title>Diverse lifestyles and strategies of plant pathogenesis encoded in the genomes of eighteen Dothideomycetes fungi.</title>
        <authorList>
            <person name="Ohm R.A."/>
            <person name="Feau N."/>
            <person name="Henrissat B."/>
            <person name="Schoch C.L."/>
            <person name="Horwitz B.A."/>
            <person name="Barry K.W."/>
            <person name="Condon B.J."/>
            <person name="Copeland A.C."/>
            <person name="Dhillon B."/>
            <person name="Glaser F."/>
            <person name="Hesse C.N."/>
            <person name="Kosti I."/>
            <person name="LaButti K."/>
            <person name="Lindquist E.A."/>
            <person name="Lucas S."/>
            <person name="Salamov A.A."/>
            <person name="Bradshaw R.E."/>
            <person name="Ciuffetti L."/>
            <person name="Hamelin R.C."/>
            <person name="Kema G.H.J."/>
            <person name="Lawrence C."/>
            <person name="Scott J.A."/>
            <person name="Spatafora J.W."/>
            <person name="Turgeon B.G."/>
            <person name="de Wit P.J.G.M."/>
            <person name="Zhong S."/>
            <person name="Goodwin S.B."/>
            <person name="Grigoriev I.V."/>
        </authorList>
    </citation>
    <scope>NUCLEOTIDE SEQUENCE [LARGE SCALE GENOMIC DNA]</scope>
    <source>
        <strain evidence="1 2">SO2202</strain>
    </source>
</reference>
<dbReference type="OrthoDB" id="159229at2759"/>
<dbReference type="GO" id="GO:0006801">
    <property type="term" value="P:superoxide metabolic process"/>
    <property type="evidence" value="ECO:0007669"/>
    <property type="project" value="InterPro"/>
</dbReference>
<evidence type="ECO:0000313" key="1">
    <source>
        <dbReference type="EMBL" id="EMF09748.1"/>
    </source>
</evidence>
<feature type="non-terminal residue" evidence="1">
    <location>
        <position position="105"/>
    </location>
</feature>
<protein>
    <recommendedName>
        <fullName evidence="3">Superoxide dismutase copper/zinc binding domain-containing protein</fullName>
    </recommendedName>
</protein>
<dbReference type="InterPro" id="IPR036423">
    <property type="entry name" value="SOD-like_Cu/Zn_dom_sf"/>
</dbReference>
<dbReference type="GeneID" id="27905586"/>
<dbReference type="GO" id="GO:0046872">
    <property type="term" value="F:metal ion binding"/>
    <property type="evidence" value="ECO:0007669"/>
    <property type="project" value="InterPro"/>
</dbReference>
<dbReference type="RefSeq" id="XP_016757869.1">
    <property type="nucleotide sequence ID" value="XM_016908449.1"/>
</dbReference>
<proteinExistence type="predicted"/>
<dbReference type="Proteomes" id="UP000016931">
    <property type="component" value="Unassembled WGS sequence"/>
</dbReference>
<keyword evidence="2" id="KW-1185">Reference proteome</keyword>
<dbReference type="Gene3D" id="2.60.40.200">
    <property type="entry name" value="Superoxide dismutase, copper/zinc binding domain"/>
    <property type="match status" value="1"/>
</dbReference>
<dbReference type="SUPFAM" id="SSF49329">
    <property type="entry name" value="Cu,Zn superoxide dismutase-like"/>
    <property type="match status" value="1"/>
</dbReference>
<feature type="non-terminal residue" evidence="1">
    <location>
        <position position="1"/>
    </location>
</feature>
<organism evidence="1 2">
    <name type="scientific">Sphaerulina musiva (strain SO2202)</name>
    <name type="common">Poplar stem canker fungus</name>
    <name type="synonym">Septoria musiva</name>
    <dbReference type="NCBI Taxonomy" id="692275"/>
    <lineage>
        <taxon>Eukaryota</taxon>
        <taxon>Fungi</taxon>
        <taxon>Dikarya</taxon>
        <taxon>Ascomycota</taxon>
        <taxon>Pezizomycotina</taxon>
        <taxon>Dothideomycetes</taxon>
        <taxon>Dothideomycetidae</taxon>
        <taxon>Mycosphaerellales</taxon>
        <taxon>Mycosphaerellaceae</taxon>
        <taxon>Sphaerulina</taxon>
    </lineage>
</organism>
<dbReference type="EMBL" id="KB456268">
    <property type="protein sequence ID" value="EMF09748.1"/>
    <property type="molecule type" value="Genomic_DNA"/>
</dbReference>
<evidence type="ECO:0008006" key="3">
    <source>
        <dbReference type="Google" id="ProtNLM"/>
    </source>
</evidence>
<gene>
    <name evidence="1" type="ORF">SEPMUDRAFT_29246</name>
</gene>
<dbReference type="OMA" id="KHGTIND"/>
<dbReference type="STRING" id="692275.M3CZS2"/>
<name>M3CZS2_SPHMS</name>
<dbReference type="AlphaFoldDB" id="M3CZS2"/>
<evidence type="ECO:0000313" key="2">
    <source>
        <dbReference type="Proteomes" id="UP000016931"/>
    </source>
</evidence>
<sequence>VYHVHHRRVKANSNCSSAGGRLSPFTSEYPCPDVDHPENCAAGDLSGKHGTINDTTLSATYIDDYLSNNDVPGCAQCMRGRSLVVSFANGTALCCANFTRVPSSD</sequence>
<dbReference type="HOGENOM" id="CLU_2243077_0_0_1"/>
<accession>M3CZS2</accession>